<evidence type="ECO:0000256" key="10">
    <source>
        <dbReference type="SAM" id="Phobius"/>
    </source>
</evidence>
<dbReference type="InterPro" id="IPR005804">
    <property type="entry name" value="FA_desaturase_dom"/>
</dbReference>
<keyword evidence="3 10" id="KW-0812">Transmembrane</keyword>
<dbReference type="CDD" id="cd03505">
    <property type="entry name" value="Delta9-FADS-like"/>
    <property type="match status" value="1"/>
</dbReference>
<reference evidence="13 14" key="1">
    <citation type="submission" date="2024-04" db="EMBL/GenBank/DDBJ databases">
        <authorList>
            <person name="Cremers G."/>
        </authorList>
    </citation>
    <scope>NUCLEOTIDE SEQUENCE [LARGE SCALE GENOMIC DNA]</scope>
    <source>
        <strain evidence="13">MeCH1-AG</strain>
    </source>
</reference>
<evidence type="ECO:0000256" key="9">
    <source>
        <dbReference type="ARBA" id="ARBA00023136"/>
    </source>
</evidence>
<name>A0ABM9NKI1_9GAMM</name>
<dbReference type="PANTHER" id="PTHR11351:SF33">
    <property type="entry name" value="DELTA-9 FATTY ACID DESATURASE, DESA"/>
    <property type="match status" value="1"/>
</dbReference>
<gene>
    <name evidence="13" type="ORF">MECH1_V1_2364</name>
</gene>
<evidence type="ECO:0000259" key="11">
    <source>
        <dbReference type="Pfam" id="PF00487"/>
    </source>
</evidence>
<evidence type="ECO:0000259" key="12">
    <source>
        <dbReference type="Pfam" id="PF01610"/>
    </source>
</evidence>
<dbReference type="Pfam" id="PF01610">
    <property type="entry name" value="DDE_Tnp_ISL3"/>
    <property type="match status" value="1"/>
</dbReference>
<dbReference type="InterPro" id="IPR015876">
    <property type="entry name" value="Acyl-CoA_DS"/>
</dbReference>
<evidence type="ECO:0000256" key="1">
    <source>
        <dbReference type="ARBA" id="ARBA00004141"/>
    </source>
</evidence>
<accession>A0ABM9NKI1</accession>
<keyword evidence="9 10" id="KW-0472">Membrane</keyword>
<evidence type="ECO:0000256" key="4">
    <source>
        <dbReference type="ARBA" id="ARBA00022832"/>
    </source>
</evidence>
<proteinExistence type="inferred from homology"/>
<evidence type="ECO:0000256" key="5">
    <source>
        <dbReference type="ARBA" id="ARBA00022989"/>
    </source>
</evidence>
<keyword evidence="6" id="KW-0560">Oxidoreductase</keyword>
<dbReference type="Proteomes" id="UP001497493">
    <property type="component" value="Chromosome"/>
</dbReference>
<dbReference type="RefSeq" id="WP_348757667.1">
    <property type="nucleotide sequence ID" value="NZ_OZ026884.1"/>
</dbReference>
<dbReference type="Pfam" id="PF00487">
    <property type="entry name" value="FA_desaturase"/>
    <property type="match status" value="1"/>
</dbReference>
<dbReference type="PANTHER" id="PTHR11351">
    <property type="entry name" value="ACYL-COA DESATURASE"/>
    <property type="match status" value="1"/>
</dbReference>
<dbReference type="EMBL" id="OZ026884">
    <property type="protein sequence ID" value="CAL1241140.1"/>
    <property type="molecule type" value="Genomic_DNA"/>
</dbReference>
<comment type="similarity">
    <text evidence="2">Belongs to the fatty acid desaturase type 2 family.</text>
</comment>
<protein>
    <submittedName>
        <fullName evidence="13">Stearoyl-CoA desaturase (Delta-9 desaturase)</fullName>
    </submittedName>
</protein>
<evidence type="ECO:0000256" key="6">
    <source>
        <dbReference type="ARBA" id="ARBA00023002"/>
    </source>
</evidence>
<evidence type="ECO:0000313" key="13">
    <source>
        <dbReference type="EMBL" id="CAL1241140.1"/>
    </source>
</evidence>
<feature type="transmembrane region" description="Helical" evidence="10">
    <location>
        <begin position="137"/>
        <end position="157"/>
    </location>
</feature>
<feature type="domain" description="Transposase IS204/IS1001/IS1096/IS1165 DDE" evidence="12">
    <location>
        <begin position="266"/>
        <end position="386"/>
    </location>
</feature>
<evidence type="ECO:0000256" key="3">
    <source>
        <dbReference type="ARBA" id="ARBA00022692"/>
    </source>
</evidence>
<dbReference type="InterPro" id="IPR002560">
    <property type="entry name" value="Transposase_DDE"/>
</dbReference>
<feature type="transmembrane region" description="Helical" evidence="10">
    <location>
        <begin position="12"/>
        <end position="32"/>
    </location>
</feature>
<sequence length="391" mass="45202">MINGLLDFPVWGLVVTTLVSTHITIASVTIFLHRHQAHRALDLHPVVSHFFRFWLWMTTSMVTKQWVAVHRKHHAKCETPEDPHSPRFFGIRKVLWEGAELYGQEAANPETLQRYGYGTPEDWLERHLYSRFPNAGVALYLLLDLLFFGVHGITVWAVQMIWIPFWAAGVVNGLGHYWGYRNFETPDASTNLIPFGLLIGGEELHNNHHAYPASARLSNRWWEIDIGWAYIRLMQILGLAKVRRIAPKIRIVRELATIDLTTVQAVVRNRFHVLALYSRSVVLPVFRHEWKILAPADRPLLKQVKKLLLREDLTLDEAAYQALGQALNLSAALATVYRFKQELKQLWSQSSATYEARIQALKDWCRRAEETQIEALYEFAQQLRGYKLQPA</sequence>
<evidence type="ECO:0000256" key="2">
    <source>
        <dbReference type="ARBA" id="ARBA00008749"/>
    </source>
</evidence>
<keyword evidence="8" id="KW-0443">Lipid metabolism</keyword>
<keyword evidence="4" id="KW-0276">Fatty acid metabolism</keyword>
<keyword evidence="7" id="KW-0408">Iron</keyword>
<feature type="domain" description="Fatty acid desaturase" evidence="11">
    <location>
        <begin position="10"/>
        <end position="218"/>
    </location>
</feature>
<keyword evidence="5 10" id="KW-1133">Transmembrane helix</keyword>
<organism evidence="13 14">
    <name type="scientific">Candidatus Methylocalor cossyra</name>
    <dbReference type="NCBI Taxonomy" id="3108543"/>
    <lineage>
        <taxon>Bacteria</taxon>
        <taxon>Pseudomonadati</taxon>
        <taxon>Pseudomonadota</taxon>
        <taxon>Gammaproteobacteria</taxon>
        <taxon>Methylococcales</taxon>
        <taxon>Methylococcaceae</taxon>
        <taxon>Candidatus Methylocalor</taxon>
    </lineage>
</organism>
<comment type="subcellular location">
    <subcellularLocation>
        <location evidence="1">Membrane</location>
        <topology evidence="1">Multi-pass membrane protein</topology>
    </subcellularLocation>
</comment>
<evidence type="ECO:0000313" key="14">
    <source>
        <dbReference type="Proteomes" id="UP001497493"/>
    </source>
</evidence>
<evidence type="ECO:0000256" key="7">
    <source>
        <dbReference type="ARBA" id="ARBA00023004"/>
    </source>
</evidence>
<keyword evidence="14" id="KW-1185">Reference proteome</keyword>
<evidence type="ECO:0000256" key="8">
    <source>
        <dbReference type="ARBA" id="ARBA00023098"/>
    </source>
</evidence>